<evidence type="ECO:0000256" key="4">
    <source>
        <dbReference type="ARBA" id="ARBA00022912"/>
    </source>
</evidence>
<dbReference type="EMBL" id="UINC01159220">
    <property type="protein sequence ID" value="SVD57195.1"/>
    <property type="molecule type" value="Genomic_DNA"/>
</dbReference>
<dbReference type="InterPro" id="IPR050438">
    <property type="entry name" value="LMW_PTPase"/>
</dbReference>
<dbReference type="Pfam" id="PF01451">
    <property type="entry name" value="LMWPc"/>
    <property type="match status" value="1"/>
</dbReference>
<keyword evidence="4" id="KW-0904">Protein phosphatase</keyword>
<dbReference type="InterPro" id="IPR017867">
    <property type="entry name" value="Tyr_phospatase_low_mol_wt"/>
</dbReference>
<name>A0A382WFQ7_9ZZZZ</name>
<dbReference type="GO" id="GO:0004725">
    <property type="term" value="F:protein tyrosine phosphatase activity"/>
    <property type="evidence" value="ECO:0007669"/>
    <property type="project" value="UniProtKB-EC"/>
</dbReference>
<dbReference type="AlphaFoldDB" id="A0A382WFQ7"/>
<evidence type="ECO:0000313" key="6">
    <source>
        <dbReference type="EMBL" id="SVD57195.1"/>
    </source>
</evidence>
<dbReference type="SMART" id="SM00226">
    <property type="entry name" value="LMWPc"/>
    <property type="match status" value="1"/>
</dbReference>
<dbReference type="PRINTS" id="PR00719">
    <property type="entry name" value="LMWPTPASE"/>
</dbReference>
<dbReference type="Gene3D" id="3.40.50.2300">
    <property type="match status" value="1"/>
</dbReference>
<dbReference type="EC" id="3.1.3.48" evidence="2"/>
<dbReference type="InterPro" id="IPR023485">
    <property type="entry name" value="Ptyr_pPase"/>
</dbReference>
<evidence type="ECO:0000256" key="3">
    <source>
        <dbReference type="ARBA" id="ARBA00022801"/>
    </source>
</evidence>
<evidence type="ECO:0000259" key="5">
    <source>
        <dbReference type="SMART" id="SM00226"/>
    </source>
</evidence>
<evidence type="ECO:0000256" key="1">
    <source>
        <dbReference type="ARBA" id="ARBA00011063"/>
    </source>
</evidence>
<protein>
    <recommendedName>
        <fullName evidence="2">protein-tyrosine-phosphatase</fullName>
        <ecNumber evidence="2">3.1.3.48</ecNumber>
    </recommendedName>
</protein>
<proteinExistence type="inferred from homology"/>
<evidence type="ECO:0000256" key="2">
    <source>
        <dbReference type="ARBA" id="ARBA00013064"/>
    </source>
</evidence>
<dbReference type="InterPro" id="IPR036196">
    <property type="entry name" value="Ptyr_pPase_sf"/>
</dbReference>
<organism evidence="6">
    <name type="scientific">marine metagenome</name>
    <dbReference type="NCBI Taxonomy" id="408172"/>
    <lineage>
        <taxon>unclassified sequences</taxon>
        <taxon>metagenomes</taxon>
        <taxon>ecological metagenomes</taxon>
    </lineage>
</organism>
<feature type="domain" description="Phosphotyrosine protein phosphatase I" evidence="5">
    <location>
        <begin position="1"/>
        <end position="131"/>
    </location>
</feature>
<accession>A0A382WFQ7</accession>
<keyword evidence="3" id="KW-0378">Hydrolase</keyword>
<dbReference type="PANTHER" id="PTHR11717">
    <property type="entry name" value="LOW MOLECULAR WEIGHT PROTEIN TYROSINE PHOSPHATASE"/>
    <property type="match status" value="1"/>
</dbReference>
<reference evidence="6" key="1">
    <citation type="submission" date="2018-05" db="EMBL/GenBank/DDBJ databases">
        <authorList>
            <person name="Lanie J.A."/>
            <person name="Ng W.-L."/>
            <person name="Kazmierczak K.M."/>
            <person name="Andrzejewski T.M."/>
            <person name="Davidsen T.M."/>
            <person name="Wayne K.J."/>
            <person name="Tettelin H."/>
            <person name="Glass J.I."/>
            <person name="Rusch D."/>
            <person name="Podicherti R."/>
            <person name="Tsui H.-C.T."/>
            <person name="Winkler M.E."/>
        </authorList>
    </citation>
    <scope>NUCLEOTIDE SEQUENCE</scope>
</reference>
<gene>
    <name evidence="6" type="ORF">METZ01_LOCUS410049</name>
</gene>
<dbReference type="PANTHER" id="PTHR11717:SF7">
    <property type="entry name" value="LOW MOLECULAR WEIGHT PHOSPHOTYROSINE PROTEIN PHOSPHATASE"/>
    <property type="match status" value="1"/>
</dbReference>
<comment type="similarity">
    <text evidence="1">Belongs to the low molecular weight phosphotyrosine protein phosphatase family.</text>
</comment>
<dbReference type="SUPFAM" id="SSF52788">
    <property type="entry name" value="Phosphotyrosine protein phosphatases I"/>
    <property type="match status" value="1"/>
</dbReference>
<sequence length="143" mass="16073">MAEAIFQNMINNAGLETSISVDSAGTENWNVGKTAHFGTLEILTRHGIKYQGCARQINSQDIADHLTYIVAMDKNNLITLCDRFGYRQNTYLLLDFATDTNVTEVPDPFYSNNFDFVYNLIVDGCLGLLSHLEQQLEQTNFPA</sequence>